<evidence type="ECO:0000313" key="6">
    <source>
        <dbReference type="EMBL" id="SEQ96170.1"/>
    </source>
</evidence>
<evidence type="ECO:0000259" key="5">
    <source>
        <dbReference type="PROSITE" id="PS50893"/>
    </source>
</evidence>
<evidence type="ECO:0000256" key="4">
    <source>
        <dbReference type="ARBA" id="ARBA00022840"/>
    </source>
</evidence>
<dbReference type="STRING" id="1855383.SAMN05216548_109138"/>
<comment type="similarity">
    <text evidence="1">Belongs to the ABC transporter superfamily.</text>
</comment>
<dbReference type="GO" id="GO:0015847">
    <property type="term" value="P:putrescine transport"/>
    <property type="evidence" value="ECO:0007669"/>
    <property type="project" value="UniProtKB-ARBA"/>
</dbReference>
<dbReference type="Proteomes" id="UP000199647">
    <property type="component" value="Unassembled WGS sequence"/>
</dbReference>
<dbReference type="PROSITE" id="PS50893">
    <property type="entry name" value="ABC_TRANSPORTER_2"/>
    <property type="match status" value="1"/>
</dbReference>
<dbReference type="InterPro" id="IPR003439">
    <property type="entry name" value="ABC_transporter-like_ATP-bd"/>
</dbReference>
<name>A0A1H9KAJ2_9HYPH</name>
<feature type="domain" description="ABC transporter" evidence="5">
    <location>
        <begin position="23"/>
        <end position="253"/>
    </location>
</feature>
<dbReference type="Pfam" id="PF08402">
    <property type="entry name" value="TOBE_2"/>
    <property type="match status" value="1"/>
</dbReference>
<dbReference type="GO" id="GO:0022857">
    <property type="term" value="F:transmembrane transporter activity"/>
    <property type="evidence" value="ECO:0007669"/>
    <property type="project" value="InterPro"/>
</dbReference>
<dbReference type="SUPFAM" id="SSF52540">
    <property type="entry name" value="P-loop containing nucleoside triphosphate hydrolases"/>
    <property type="match status" value="1"/>
</dbReference>
<keyword evidence="4 6" id="KW-0067">ATP-binding</keyword>
<dbReference type="AlphaFoldDB" id="A0A1H9KAJ2"/>
<sequence length="349" mass="38375">MNAMSPPAPTLATKTASGGEILLRLSGVRKAYRGAVAVESVDLEIRRGEFFTMLGPSGSGKTTTLRLIAGFEQPDAGTIELDGVDMARTAPFDRNVNTVFQDYALFPHMSVAENVAYGLKAKRVAAAECRDRVAEALRMVQLADFAGRLPAQLSGGQRQRVGLARAIVNRPGLLLLDEPLGALDLKLRQDMQLELKHIQEQVGITFLYVTHDQEEALSMSDRIAIFNRGEIEQIGTPEEVYERPTTPFVANFVGSSSIVKRRGRRFMLRPEKVQVLPVGERAAFGFHGEEGRLEDRVYLGMFTKYVVRLGDGTKIVAVQPNAEGATGQLEKQRGEPVLVVWNPETAWPV</sequence>
<dbReference type="PANTHER" id="PTHR42781:SF4">
    <property type="entry name" value="SPERMIDINE_PUTRESCINE IMPORT ATP-BINDING PROTEIN POTA"/>
    <property type="match status" value="1"/>
</dbReference>
<dbReference type="InterPro" id="IPR017871">
    <property type="entry name" value="ABC_transporter-like_CS"/>
</dbReference>
<dbReference type="FunFam" id="3.40.50.300:FF:000133">
    <property type="entry name" value="Spermidine/putrescine import ATP-binding protein PotA"/>
    <property type="match status" value="1"/>
</dbReference>
<evidence type="ECO:0000256" key="3">
    <source>
        <dbReference type="ARBA" id="ARBA00022741"/>
    </source>
</evidence>
<dbReference type="InterPro" id="IPR013611">
    <property type="entry name" value="Transp-assoc_OB_typ2"/>
</dbReference>
<keyword evidence="2" id="KW-0813">Transport</keyword>
<dbReference type="GO" id="GO:0016887">
    <property type="term" value="F:ATP hydrolysis activity"/>
    <property type="evidence" value="ECO:0007669"/>
    <property type="project" value="InterPro"/>
</dbReference>
<evidence type="ECO:0000256" key="1">
    <source>
        <dbReference type="ARBA" id="ARBA00005417"/>
    </source>
</evidence>
<dbReference type="SMART" id="SM00382">
    <property type="entry name" value="AAA"/>
    <property type="match status" value="1"/>
</dbReference>
<organism evidence="6 7">
    <name type="scientific">Faunimonas pinastri</name>
    <dbReference type="NCBI Taxonomy" id="1855383"/>
    <lineage>
        <taxon>Bacteria</taxon>
        <taxon>Pseudomonadati</taxon>
        <taxon>Pseudomonadota</taxon>
        <taxon>Alphaproteobacteria</taxon>
        <taxon>Hyphomicrobiales</taxon>
        <taxon>Afifellaceae</taxon>
        <taxon>Faunimonas</taxon>
    </lineage>
</organism>
<evidence type="ECO:0000313" key="7">
    <source>
        <dbReference type="Proteomes" id="UP000199647"/>
    </source>
</evidence>
<dbReference type="EMBL" id="FOFG01000009">
    <property type="protein sequence ID" value="SEQ96170.1"/>
    <property type="molecule type" value="Genomic_DNA"/>
</dbReference>
<proteinExistence type="inferred from homology"/>
<reference evidence="6 7" key="1">
    <citation type="submission" date="2016-10" db="EMBL/GenBank/DDBJ databases">
        <authorList>
            <person name="de Groot N.N."/>
        </authorList>
    </citation>
    <scope>NUCLEOTIDE SEQUENCE [LARGE SCALE GENOMIC DNA]</scope>
    <source>
        <strain evidence="6 7">A52C2</strain>
    </source>
</reference>
<dbReference type="SUPFAM" id="SSF50331">
    <property type="entry name" value="MOP-like"/>
    <property type="match status" value="1"/>
</dbReference>
<keyword evidence="3" id="KW-0547">Nucleotide-binding</keyword>
<dbReference type="Pfam" id="PF00005">
    <property type="entry name" value="ABC_tran"/>
    <property type="match status" value="1"/>
</dbReference>
<dbReference type="PROSITE" id="PS00211">
    <property type="entry name" value="ABC_TRANSPORTER_1"/>
    <property type="match status" value="1"/>
</dbReference>
<dbReference type="InterPro" id="IPR008995">
    <property type="entry name" value="Mo/tungstate-bd_C_term_dom"/>
</dbReference>
<protein>
    <submittedName>
        <fullName evidence="6">Putative spermidine/putrescine transport system ATP-binding protein</fullName>
    </submittedName>
</protein>
<gene>
    <name evidence="6" type="ORF">SAMN05216548_109138</name>
</gene>
<accession>A0A1H9KAJ2</accession>
<dbReference type="PANTHER" id="PTHR42781">
    <property type="entry name" value="SPERMIDINE/PUTRESCINE IMPORT ATP-BINDING PROTEIN POTA"/>
    <property type="match status" value="1"/>
</dbReference>
<evidence type="ECO:0000256" key="2">
    <source>
        <dbReference type="ARBA" id="ARBA00022448"/>
    </source>
</evidence>
<dbReference type="Gene3D" id="3.40.50.300">
    <property type="entry name" value="P-loop containing nucleotide triphosphate hydrolases"/>
    <property type="match status" value="1"/>
</dbReference>
<dbReference type="InterPro" id="IPR050093">
    <property type="entry name" value="ABC_SmlMolc_Importer"/>
</dbReference>
<dbReference type="GO" id="GO:0043190">
    <property type="term" value="C:ATP-binding cassette (ABC) transporter complex"/>
    <property type="evidence" value="ECO:0007669"/>
    <property type="project" value="InterPro"/>
</dbReference>
<dbReference type="InterPro" id="IPR027417">
    <property type="entry name" value="P-loop_NTPase"/>
</dbReference>
<dbReference type="InterPro" id="IPR003593">
    <property type="entry name" value="AAA+_ATPase"/>
</dbReference>
<keyword evidence="7" id="KW-1185">Reference proteome</keyword>
<dbReference type="GO" id="GO:0005524">
    <property type="term" value="F:ATP binding"/>
    <property type="evidence" value="ECO:0007669"/>
    <property type="project" value="UniProtKB-KW"/>
</dbReference>